<dbReference type="EMBL" id="ACJM01000007">
    <property type="protein sequence ID" value="EEG77484.1"/>
    <property type="molecule type" value="Genomic_DNA"/>
</dbReference>
<dbReference type="eggNOG" id="COG5293">
    <property type="taxonomic scope" value="Bacteria"/>
</dbReference>
<accession>C0GGP3</accession>
<sequence>MLVEIRCDEFISYGKKRPPIELHPGLNTVLGSETGSNSIGKSTFLMIVDFAFGGDDYVLKSTDVQTQVGAHIIQFAFEFNGERYFFSRETINHTFVYRCDADYNPMSEMKIDDFRNFLLEHYEIDLPLISFRGIVGRHFRIYGRENLDEKKPLHNAKQETDKAAITSLMKLFDKYASVDSLEKAYKKRKNEKDAYNKAQVFHFIPKINKRELMQNERRISELKAELAVIQEVSGDQIMGLDSEQAQVIADLKQKLTNAKRQRSRLTSQLRAIENDLQFDNPRLESNFQELLRFFPGTNLKRIEDIEQFHHQLATVLNSEFEEAKQRLASLISLAAEEIADLEQEIKSSGLTPKISRSILEDYSAKKGEIRILEKENEAYIKKEELKEIAKSMEDRLNALMEEQIGFLQSMINVKMDRINDYVYSGEKKPPVLTIKKPNSYTFLTPDDTGTGTSYKGLVVFDLSVMQLTVLPALVHDSVILKQIGDEPLEKIMELYNQSSKQVFIALDKKGSYPERTQILLEQSMVLHLTDDGNELFGRSWNTK</sequence>
<dbReference type="AlphaFoldDB" id="C0GGP3"/>
<dbReference type="RefSeq" id="WP_008516467.1">
    <property type="nucleotide sequence ID" value="NZ_ACJM01000007.1"/>
</dbReference>
<dbReference type="OrthoDB" id="9815945at2"/>
<evidence type="ECO:0000259" key="2">
    <source>
        <dbReference type="Pfam" id="PF10088"/>
    </source>
</evidence>
<feature type="coiled-coil region" evidence="1">
    <location>
        <begin position="178"/>
        <end position="275"/>
    </location>
</feature>
<evidence type="ECO:0000313" key="4">
    <source>
        <dbReference type="Proteomes" id="UP000006443"/>
    </source>
</evidence>
<dbReference type="Gene3D" id="3.40.50.300">
    <property type="entry name" value="P-loop containing nucleotide triphosphate hydrolases"/>
    <property type="match status" value="1"/>
</dbReference>
<organism evidence="3 4">
    <name type="scientific">Dethiobacter alkaliphilus AHT 1</name>
    <dbReference type="NCBI Taxonomy" id="555088"/>
    <lineage>
        <taxon>Bacteria</taxon>
        <taxon>Bacillati</taxon>
        <taxon>Bacillota</taxon>
        <taxon>Dethiobacteria</taxon>
        <taxon>Dethiobacterales</taxon>
        <taxon>Dethiobacteraceae</taxon>
        <taxon>Dethiobacter</taxon>
    </lineage>
</organism>
<gene>
    <name evidence="3" type="ORF">DealDRAFT_1607</name>
</gene>
<dbReference type="STRING" id="555088.DealDRAFT_1607"/>
<dbReference type="InterPro" id="IPR027417">
    <property type="entry name" value="P-loop_NTPase"/>
</dbReference>
<feature type="domain" description="DUF2326" evidence="2">
    <location>
        <begin position="422"/>
        <end position="537"/>
    </location>
</feature>
<evidence type="ECO:0000256" key="1">
    <source>
        <dbReference type="SAM" id="Coils"/>
    </source>
</evidence>
<comment type="caution">
    <text evidence="3">The sequence shown here is derived from an EMBL/GenBank/DDBJ whole genome shotgun (WGS) entry which is preliminary data.</text>
</comment>
<proteinExistence type="predicted"/>
<keyword evidence="4" id="KW-1185">Reference proteome</keyword>
<dbReference type="Pfam" id="PF10088">
    <property type="entry name" value="DUF2326"/>
    <property type="match status" value="1"/>
</dbReference>
<dbReference type="Proteomes" id="UP000006443">
    <property type="component" value="Unassembled WGS sequence"/>
</dbReference>
<protein>
    <submittedName>
        <fullName evidence="3">ATPase</fullName>
    </submittedName>
</protein>
<keyword evidence="1" id="KW-0175">Coiled coil</keyword>
<reference evidence="3 4" key="1">
    <citation type="submission" date="2009-02" db="EMBL/GenBank/DDBJ databases">
        <title>Sequencing of the draft genome and assembly of Dethiobacter alkaliphilus AHT 1.</title>
        <authorList>
            <consortium name="US DOE Joint Genome Institute (JGI-PGF)"/>
            <person name="Lucas S."/>
            <person name="Copeland A."/>
            <person name="Lapidus A."/>
            <person name="Glavina del Rio T."/>
            <person name="Dalin E."/>
            <person name="Tice H."/>
            <person name="Bruce D."/>
            <person name="Goodwin L."/>
            <person name="Pitluck S."/>
            <person name="Larimer F."/>
            <person name="Land M.L."/>
            <person name="Hauser L."/>
            <person name="Muyzer G."/>
        </authorList>
    </citation>
    <scope>NUCLEOTIDE SEQUENCE [LARGE SCALE GENOMIC DNA]</scope>
    <source>
        <strain evidence="3 4">AHT 1</strain>
    </source>
</reference>
<dbReference type="InterPro" id="IPR018760">
    <property type="entry name" value="DUF2326"/>
</dbReference>
<name>C0GGP3_DETAL</name>
<evidence type="ECO:0000313" key="3">
    <source>
        <dbReference type="EMBL" id="EEG77484.1"/>
    </source>
</evidence>